<evidence type="ECO:0000313" key="2">
    <source>
        <dbReference type="Proteomes" id="UP000887540"/>
    </source>
</evidence>
<feature type="chain" id="PRO_5036697848" evidence="1">
    <location>
        <begin position="18"/>
        <end position="315"/>
    </location>
</feature>
<dbReference type="AlphaFoldDB" id="A0A914DKB5"/>
<keyword evidence="1" id="KW-0732">Signal</keyword>
<organism evidence="2 3">
    <name type="scientific">Acrobeloides nanus</name>
    <dbReference type="NCBI Taxonomy" id="290746"/>
    <lineage>
        <taxon>Eukaryota</taxon>
        <taxon>Metazoa</taxon>
        <taxon>Ecdysozoa</taxon>
        <taxon>Nematoda</taxon>
        <taxon>Chromadorea</taxon>
        <taxon>Rhabditida</taxon>
        <taxon>Tylenchina</taxon>
        <taxon>Cephalobomorpha</taxon>
        <taxon>Cephaloboidea</taxon>
        <taxon>Cephalobidae</taxon>
        <taxon>Acrobeloides</taxon>
    </lineage>
</organism>
<sequence length="315" mass="34953">MQTFGIFVIFVIGSTSAFPSLWKRQASENSVQANDAGSNWPSVSFSFDLKFSKLRKFYVHLIKSYVDVDIITTFFQLSASEQQCILNAWDNITNSDSYQTPNQTAAEVVNLLKAACPNSASTIQVLADKITAEKDRYAQQYMNFINTMPQSIKDADAKLWNALQTLNANNGYQNQTALKTILLPALESLKQIPSADLQTLANSAPFLAPILTGNKSGSLSVLIQAAIDMINNGNVTNEAQVKQAMQDIWRYLKDELKQFLSDIDHHTEASLPANVDQALKQTIGNQIAKSFQQLAKIPFLTVNIDENNDVYEISV</sequence>
<evidence type="ECO:0000313" key="3">
    <source>
        <dbReference type="WBParaSite" id="ACRNAN_scaffold295.g25404.t1"/>
    </source>
</evidence>
<dbReference type="Proteomes" id="UP000887540">
    <property type="component" value="Unplaced"/>
</dbReference>
<keyword evidence="2" id="KW-1185">Reference proteome</keyword>
<feature type="signal peptide" evidence="1">
    <location>
        <begin position="1"/>
        <end position="17"/>
    </location>
</feature>
<reference evidence="3" key="1">
    <citation type="submission" date="2022-11" db="UniProtKB">
        <authorList>
            <consortium name="WormBaseParasite"/>
        </authorList>
    </citation>
    <scope>IDENTIFICATION</scope>
</reference>
<accession>A0A914DKB5</accession>
<protein>
    <submittedName>
        <fullName evidence="3">Uncharacterized protein</fullName>
    </submittedName>
</protein>
<evidence type="ECO:0000256" key="1">
    <source>
        <dbReference type="SAM" id="SignalP"/>
    </source>
</evidence>
<dbReference type="WBParaSite" id="ACRNAN_scaffold295.g25404.t1">
    <property type="protein sequence ID" value="ACRNAN_scaffold295.g25404.t1"/>
    <property type="gene ID" value="ACRNAN_scaffold295.g25404"/>
</dbReference>
<proteinExistence type="predicted"/>
<name>A0A914DKB5_9BILA</name>